<dbReference type="InterPro" id="IPR022893">
    <property type="entry name" value="Shikimate_DH_fam"/>
</dbReference>
<dbReference type="PANTHER" id="PTHR21089">
    <property type="entry name" value="SHIKIMATE DEHYDROGENASE"/>
    <property type="match status" value="1"/>
</dbReference>
<evidence type="ECO:0000313" key="1">
    <source>
        <dbReference type="EMBL" id="PZR18832.1"/>
    </source>
</evidence>
<dbReference type="Gene3D" id="3.40.50.10860">
    <property type="entry name" value="Leucine Dehydrogenase, chain A, domain 1"/>
    <property type="match status" value="1"/>
</dbReference>
<dbReference type="Proteomes" id="UP000249061">
    <property type="component" value="Unassembled WGS sequence"/>
</dbReference>
<evidence type="ECO:0000313" key="2">
    <source>
        <dbReference type="Proteomes" id="UP000249061"/>
    </source>
</evidence>
<dbReference type="PANTHER" id="PTHR21089:SF1">
    <property type="entry name" value="BIFUNCTIONAL 3-DEHYDROQUINATE DEHYDRATASE_SHIKIMATE DEHYDROGENASE, CHLOROPLASTIC"/>
    <property type="match status" value="1"/>
</dbReference>
<sequence length="417" mass="45551">MLKLVRGRRPRRVVTLPPETPVAPFAWAARHAGADLLEVRSDLHPRELDLLEASRALPLLLARRTRAPLPDAWLARGSLLDEPQQRELDPSVLRSLHADRPLTTAEALAQWSSVVPGSRIKHVEPLGSPADFPRLLATQKALIERFGAEHVTVLATGPFALPFRAVLAQRNALDYLALEPTWAAAAGQRLLADAVRESRRSQMDGTTRRLGILGSAVAHSRSPRIHQQPFDRIELPESAPIDELLVALAPHYRGFAVTNPFKKPVARATRAERSAVNTLIRNNGHWDTDNTDVDGARVVLETLASQQVTVLGDGGVTVALREAATAQGSRLDVRTRASFSAKRLPVGGAVVWSWPAHIAAPDGLRFEAARVAVVAYGAPARTIAARVRELGGEPLMLGARWFIAQARRQRQLWESAT</sequence>
<dbReference type="GO" id="GO:0004764">
    <property type="term" value="F:shikimate 3-dehydrogenase (NADP+) activity"/>
    <property type="evidence" value="ECO:0007669"/>
    <property type="project" value="InterPro"/>
</dbReference>
<dbReference type="Gene3D" id="3.40.50.720">
    <property type="entry name" value="NAD(P)-binding Rossmann-like Domain"/>
    <property type="match status" value="1"/>
</dbReference>
<name>A0A2W5TWP9_9BACT</name>
<dbReference type="GO" id="GO:0019632">
    <property type="term" value="P:shikimate metabolic process"/>
    <property type="evidence" value="ECO:0007669"/>
    <property type="project" value="TreeGrafter"/>
</dbReference>
<dbReference type="SUPFAM" id="SSF53223">
    <property type="entry name" value="Aminoacid dehydrogenase-like, N-terminal domain"/>
    <property type="match status" value="1"/>
</dbReference>
<proteinExistence type="predicted"/>
<comment type="caution">
    <text evidence="1">The sequence shown here is derived from an EMBL/GenBank/DDBJ whole genome shotgun (WGS) entry which is preliminary data.</text>
</comment>
<gene>
    <name evidence="1" type="ORF">DI536_02165</name>
</gene>
<dbReference type="AlphaFoldDB" id="A0A2W5TWP9"/>
<dbReference type="GO" id="GO:0009423">
    <property type="term" value="P:chorismate biosynthetic process"/>
    <property type="evidence" value="ECO:0007669"/>
    <property type="project" value="TreeGrafter"/>
</dbReference>
<organism evidence="1 2">
    <name type="scientific">Archangium gephyra</name>
    <dbReference type="NCBI Taxonomy" id="48"/>
    <lineage>
        <taxon>Bacteria</taxon>
        <taxon>Pseudomonadati</taxon>
        <taxon>Myxococcota</taxon>
        <taxon>Myxococcia</taxon>
        <taxon>Myxococcales</taxon>
        <taxon>Cystobacterineae</taxon>
        <taxon>Archangiaceae</taxon>
        <taxon>Archangium</taxon>
    </lineage>
</organism>
<dbReference type="EMBL" id="QFQP01000001">
    <property type="protein sequence ID" value="PZR18832.1"/>
    <property type="molecule type" value="Genomic_DNA"/>
</dbReference>
<dbReference type="InterPro" id="IPR046346">
    <property type="entry name" value="Aminoacid_DH-like_N_sf"/>
</dbReference>
<reference evidence="1 2" key="1">
    <citation type="submission" date="2017-08" db="EMBL/GenBank/DDBJ databases">
        <title>Infants hospitalized years apart are colonized by the same room-sourced microbial strains.</title>
        <authorList>
            <person name="Brooks B."/>
            <person name="Olm M.R."/>
            <person name="Firek B.A."/>
            <person name="Baker R."/>
            <person name="Thomas B.C."/>
            <person name="Morowitz M.J."/>
            <person name="Banfield J.F."/>
        </authorList>
    </citation>
    <scope>NUCLEOTIDE SEQUENCE [LARGE SCALE GENOMIC DNA]</scope>
    <source>
        <strain evidence="1">S2_003_000_R2_14</strain>
    </source>
</reference>
<accession>A0A2W5TWP9</accession>
<protein>
    <submittedName>
        <fullName evidence="1">Shikimate dehydrogenase</fullName>
    </submittedName>
</protein>